<dbReference type="Pfam" id="PF13564">
    <property type="entry name" value="DoxX_2"/>
    <property type="match status" value="1"/>
</dbReference>
<evidence type="ECO:0000313" key="6">
    <source>
        <dbReference type="EMBL" id="MEE6188269.1"/>
    </source>
</evidence>
<keyword evidence="3 5" id="KW-1133">Transmembrane helix</keyword>
<name>A0ABU7RJT1_9BACT</name>
<sequence length="126" mass="14026">MKNKTLYWTITIIFSLFMALGAVPDILMIDAAKEVAMHLGYPLYLLPFLGIAKTLGAITILIPKFDRLKEWAYAGLCINLTGATYSILQIDGFGINILIPAIGMLLLAVSYVFWVRLKSFQLAIQN</sequence>
<feature type="transmembrane region" description="Helical" evidence="5">
    <location>
        <begin position="41"/>
        <end position="62"/>
    </location>
</feature>
<evidence type="ECO:0000256" key="1">
    <source>
        <dbReference type="ARBA" id="ARBA00004141"/>
    </source>
</evidence>
<gene>
    <name evidence="6" type="ORF">V2H41_13395</name>
</gene>
<dbReference type="InterPro" id="IPR032808">
    <property type="entry name" value="DoxX"/>
</dbReference>
<dbReference type="PIRSF" id="PIRSF030066">
    <property type="entry name" value="UCP030066"/>
    <property type="match status" value="1"/>
</dbReference>
<comment type="subcellular location">
    <subcellularLocation>
        <location evidence="1">Membrane</location>
        <topology evidence="1">Multi-pass membrane protein</topology>
    </subcellularLocation>
</comment>
<feature type="transmembrane region" description="Helical" evidence="5">
    <location>
        <begin position="71"/>
        <end position="88"/>
    </location>
</feature>
<feature type="transmembrane region" description="Helical" evidence="5">
    <location>
        <begin position="7"/>
        <end position="29"/>
    </location>
</feature>
<organism evidence="6 7">
    <name type="scientific">Niabella digestorum</name>
    <dbReference type="NCBI Taxonomy" id="3117701"/>
    <lineage>
        <taxon>Bacteria</taxon>
        <taxon>Pseudomonadati</taxon>
        <taxon>Bacteroidota</taxon>
        <taxon>Chitinophagia</taxon>
        <taxon>Chitinophagales</taxon>
        <taxon>Chitinophagaceae</taxon>
        <taxon>Niabella</taxon>
    </lineage>
</organism>
<dbReference type="EMBL" id="JAZGLY010000010">
    <property type="protein sequence ID" value="MEE6188269.1"/>
    <property type="molecule type" value="Genomic_DNA"/>
</dbReference>
<comment type="caution">
    <text evidence="6">The sequence shown here is derived from an EMBL/GenBank/DDBJ whole genome shotgun (WGS) entry which is preliminary data.</text>
</comment>
<evidence type="ECO:0000256" key="2">
    <source>
        <dbReference type="ARBA" id="ARBA00022692"/>
    </source>
</evidence>
<proteinExistence type="predicted"/>
<reference evidence="6 7" key="1">
    <citation type="submission" date="2024-01" db="EMBL/GenBank/DDBJ databases">
        <title>Niabella digestum sp. nov., isolated from waste digestion system.</title>
        <authorList>
            <person name="Zhang L."/>
        </authorList>
    </citation>
    <scope>NUCLEOTIDE SEQUENCE [LARGE SCALE GENOMIC DNA]</scope>
    <source>
        <strain evidence="6 7">A18</strain>
    </source>
</reference>
<keyword evidence="7" id="KW-1185">Reference proteome</keyword>
<accession>A0ABU7RJT1</accession>
<evidence type="ECO:0000256" key="3">
    <source>
        <dbReference type="ARBA" id="ARBA00022989"/>
    </source>
</evidence>
<evidence type="ECO:0000256" key="4">
    <source>
        <dbReference type="ARBA" id="ARBA00023136"/>
    </source>
</evidence>
<keyword evidence="4 5" id="KW-0472">Membrane</keyword>
<protein>
    <submittedName>
        <fullName evidence="6">DoxX family protein</fullName>
    </submittedName>
</protein>
<feature type="transmembrane region" description="Helical" evidence="5">
    <location>
        <begin position="94"/>
        <end position="114"/>
    </location>
</feature>
<dbReference type="RefSeq" id="WP_330975675.1">
    <property type="nucleotide sequence ID" value="NZ_JAZGLY010000010.1"/>
</dbReference>
<keyword evidence="2 5" id="KW-0812">Transmembrane</keyword>
<evidence type="ECO:0000313" key="7">
    <source>
        <dbReference type="Proteomes" id="UP001357452"/>
    </source>
</evidence>
<dbReference type="Proteomes" id="UP001357452">
    <property type="component" value="Unassembled WGS sequence"/>
</dbReference>
<evidence type="ECO:0000256" key="5">
    <source>
        <dbReference type="SAM" id="Phobius"/>
    </source>
</evidence>
<dbReference type="InterPro" id="IPR016944">
    <property type="entry name" value="UCP030066"/>
</dbReference>